<evidence type="ECO:0000313" key="3">
    <source>
        <dbReference type="Proteomes" id="UP001549146"/>
    </source>
</evidence>
<reference evidence="2 3" key="1">
    <citation type="submission" date="2024-06" db="EMBL/GenBank/DDBJ databases">
        <title>Genomic Encyclopedia of Type Strains, Phase IV (KMG-IV): sequencing the most valuable type-strain genomes for metagenomic binning, comparative biology and taxonomic classification.</title>
        <authorList>
            <person name="Goeker M."/>
        </authorList>
    </citation>
    <scope>NUCLEOTIDE SEQUENCE [LARGE SCALE GENOMIC DNA]</scope>
    <source>
        <strain evidence="2 3">DSM 29388</strain>
    </source>
</reference>
<evidence type="ECO:0000313" key="2">
    <source>
        <dbReference type="EMBL" id="MET3731257.1"/>
    </source>
</evidence>
<keyword evidence="1" id="KW-0472">Membrane</keyword>
<feature type="transmembrane region" description="Helical" evidence="1">
    <location>
        <begin position="185"/>
        <end position="206"/>
    </location>
</feature>
<comment type="caution">
    <text evidence="2">The sequence shown here is derived from an EMBL/GenBank/DDBJ whole genome shotgun (WGS) entry which is preliminary data.</text>
</comment>
<keyword evidence="1" id="KW-1133">Transmembrane helix</keyword>
<dbReference type="Proteomes" id="UP001549146">
    <property type="component" value="Unassembled WGS sequence"/>
</dbReference>
<sequence>MIQIFKYIGVYLQLITFVLSLIYLFKYRHTPMKIMPIYLGVVALTELYCSNFYQINNVWIYNILNWFQINMCMLIFVQYLKNLELKIGKILILLFNIFYISTFFIGLNDFWGETSSFGYVAGMIILFYFLFMVFKQMLEIENMKSLTYNLLFWYAFSLLLFNTTSLPLFSISNWGNILGEFRFSIFYVLFFALVLSHLVLITGFVWSKKKFTY</sequence>
<feature type="transmembrane region" description="Helical" evidence="1">
    <location>
        <begin position="117"/>
        <end position="134"/>
    </location>
</feature>
<name>A0ABV2LUG1_9FLAO</name>
<protein>
    <recommendedName>
        <fullName evidence="4">YhhN-like protein</fullName>
    </recommendedName>
</protein>
<feature type="transmembrane region" description="Helical" evidence="1">
    <location>
        <begin position="91"/>
        <end position="111"/>
    </location>
</feature>
<feature type="transmembrane region" description="Helical" evidence="1">
    <location>
        <begin position="146"/>
        <end position="165"/>
    </location>
</feature>
<accession>A0ABV2LUG1</accession>
<evidence type="ECO:0008006" key="4">
    <source>
        <dbReference type="Google" id="ProtNLM"/>
    </source>
</evidence>
<dbReference type="EMBL" id="JBEPMO010000003">
    <property type="protein sequence ID" value="MET3731257.1"/>
    <property type="molecule type" value="Genomic_DNA"/>
</dbReference>
<proteinExistence type="predicted"/>
<evidence type="ECO:0000256" key="1">
    <source>
        <dbReference type="SAM" id="Phobius"/>
    </source>
</evidence>
<keyword evidence="1" id="KW-0812">Transmembrane</keyword>
<gene>
    <name evidence="2" type="ORF">ABID46_000824</name>
</gene>
<feature type="transmembrane region" description="Helical" evidence="1">
    <location>
        <begin position="37"/>
        <end position="53"/>
    </location>
</feature>
<feature type="transmembrane region" description="Helical" evidence="1">
    <location>
        <begin position="6"/>
        <end position="25"/>
    </location>
</feature>
<organism evidence="2 3">
    <name type="scientific">Moheibacter stercoris</name>
    <dbReference type="NCBI Taxonomy" id="1628251"/>
    <lineage>
        <taxon>Bacteria</taxon>
        <taxon>Pseudomonadati</taxon>
        <taxon>Bacteroidota</taxon>
        <taxon>Flavobacteriia</taxon>
        <taxon>Flavobacteriales</taxon>
        <taxon>Weeksellaceae</taxon>
        <taxon>Moheibacter</taxon>
    </lineage>
</organism>
<feature type="transmembrane region" description="Helical" evidence="1">
    <location>
        <begin position="59"/>
        <end position="79"/>
    </location>
</feature>
<keyword evidence="3" id="KW-1185">Reference proteome</keyword>